<keyword evidence="4" id="KW-0378">Hydrolase</keyword>
<keyword evidence="6" id="KW-0482">Metalloprotease</keyword>
<reference evidence="10" key="1">
    <citation type="submission" date="2025-08" db="UniProtKB">
        <authorList>
            <consortium name="Ensembl"/>
        </authorList>
    </citation>
    <scope>IDENTIFICATION</scope>
</reference>
<dbReference type="InterPro" id="IPR024079">
    <property type="entry name" value="MetalloPept_cat_dom_sf"/>
</dbReference>
<sequence length="646" mass="74227">MLLLINSYSLPGMTIVFIFLMFSGQKYRSGPSNVCTTPECVTAAARLLQNMDATVEPCQNFYQYACGGWLERHVIPETSSRHSVFDILRDRLEIVLKGQTVTCFHRNLRVSHSLIEQRDSQPLMLLIDSIGDWPAASEDWNKEAWSLEDTLATLISRYHKKVLLDMYVWTDDRDSRRHIIYIDQPGLGMPSREYYFNDGNYKRVREAYLQFMVSMVRIAREDRNLTQEDDRVVEEMVQVLELETDIANVSAGLSQQEPELVAVKVQLEEEVVVYSSPYLDKMNKVLSKHTVRSELMISFMYKRVATLTVCLCGQALYGTTVEDARWRDCVRYVQGSMENAVGALYVRETFAGESKRMVSDLISKIQEAYVETLEELSWMDDQSKEKAREKVQTYNLNFSEENYFENILENLQAEAHKSLKKLREPVNPDMWIIGAAVVNAFYSPNRNQIVFPAGILQPPFFSKKQLQALNFGGIGMVIGHEITHGFDDNGRNFDKDGNMLNWWSNYSAEHFKDQSQCMVQQYGNFNWKLAGGQNVSGISTLGENIADNGGVRQAYKAYMKWMEKEGEEHRLPGLDMDHKQLFFLNFAQVWCGAYRPEYASQSIKTDSHSPLEYRVLGSLQNFGAFSEAFQCKPGTPMNPEIKCRVW</sequence>
<feature type="domain" description="Peptidase M13 N-terminal" evidence="9">
    <location>
        <begin position="267"/>
        <end position="396"/>
    </location>
</feature>
<feature type="domain" description="Peptidase M13 C-terminal" evidence="8">
    <location>
        <begin position="439"/>
        <end position="645"/>
    </location>
</feature>
<dbReference type="InterPro" id="IPR018497">
    <property type="entry name" value="Peptidase_M13_C"/>
</dbReference>
<protein>
    <submittedName>
        <fullName evidence="10">Membrane metalloendopeptidase like 1</fullName>
    </submittedName>
</protein>
<evidence type="ECO:0000256" key="7">
    <source>
        <dbReference type="SAM" id="Phobius"/>
    </source>
</evidence>
<gene>
    <name evidence="10" type="primary">MMEL1</name>
    <name evidence="10" type="synonym">LOC109898304</name>
</gene>
<dbReference type="Pfam" id="PF05649">
    <property type="entry name" value="Peptidase_M13_N"/>
    <property type="match status" value="2"/>
</dbReference>
<dbReference type="InterPro" id="IPR000718">
    <property type="entry name" value="Peptidase_M13"/>
</dbReference>
<dbReference type="Proteomes" id="UP000694557">
    <property type="component" value="Unassembled WGS sequence"/>
</dbReference>
<dbReference type="GO" id="GO:0046872">
    <property type="term" value="F:metal ion binding"/>
    <property type="evidence" value="ECO:0007669"/>
    <property type="project" value="UniProtKB-KW"/>
</dbReference>
<dbReference type="GeneTree" id="ENSGT00940000157799"/>
<dbReference type="GO" id="GO:0005886">
    <property type="term" value="C:plasma membrane"/>
    <property type="evidence" value="ECO:0007669"/>
    <property type="project" value="TreeGrafter"/>
</dbReference>
<evidence type="ECO:0000256" key="2">
    <source>
        <dbReference type="ARBA" id="ARBA00022670"/>
    </source>
</evidence>
<keyword evidence="2" id="KW-0645">Protease</keyword>
<dbReference type="CDD" id="cd08662">
    <property type="entry name" value="M13"/>
    <property type="match status" value="1"/>
</dbReference>
<reference evidence="10" key="2">
    <citation type="submission" date="2025-09" db="UniProtKB">
        <authorList>
            <consortium name="Ensembl"/>
        </authorList>
    </citation>
    <scope>IDENTIFICATION</scope>
</reference>
<evidence type="ECO:0000313" key="11">
    <source>
        <dbReference type="Proteomes" id="UP000694557"/>
    </source>
</evidence>
<evidence type="ECO:0000256" key="3">
    <source>
        <dbReference type="ARBA" id="ARBA00022723"/>
    </source>
</evidence>
<keyword evidence="11" id="KW-1185">Reference proteome</keyword>
<dbReference type="Ensembl" id="ENSOKIT00005002848.1">
    <property type="protein sequence ID" value="ENSOKIP00005002701.1"/>
    <property type="gene ID" value="ENSOKIG00005000691.1"/>
</dbReference>
<keyword evidence="5" id="KW-0862">Zinc</keyword>
<proteinExistence type="predicted"/>
<dbReference type="Gene3D" id="1.10.1380.10">
    <property type="entry name" value="Neutral endopeptidase , domain2"/>
    <property type="match status" value="1"/>
</dbReference>
<keyword evidence="3" id="KW-0479">Metal-binding</keyword>
<evidence type="ECO:0000256" key="6">
    <source>
        <dbReference type="ARBA" id="ARBA00023049"/>
    </source>
</evidence>
<dbReference type="InterPro" id="IPR042089">
    <property type="entry name" value="Peptidase_M13_dom_2"/>
</dbReference>
<feature type="domain" description="Peptidase M13 N-terminal" evidence="9">
    <location>
        <begin position="57"/>
        <end position="256"/>
    </location>
</feature>
<evidence type="ECO:0000259" key="8">
    <source>
        <dbReference type="Pfam" id="PF01431"/>
    </source>
</evidence>
<evidence type="ECO:0000256" key="4">
    <source>
        <dbReference type="ARBA" id="ARBA00022801"/>
    </source>
</evidence>
<accession>A0A8C7EZT7</accession>
<feature type="transmembrane region" description="Helical" evidence="7">
    <location>
        <begin position="6"/>
        <end position="23"/>
    </location>
</feature>
<dbReference type="Gene3D" id="3.40.390.10">
    <property type="entry name" value="Collagenase (Catalytic Domain)"/>
    <property type="match status" value="1"/>
</dbReference>
<dbReference type="InterPro" id="IPR008753">
    <property type="entry name" value="Peptidase_M13_N"/>
</dbReference>
<dbReference type="PANTHER" id="PTHR11733">
    <property type="entry name" value="ZINC METALLOPROTEASE FAMILY M13 NEPRILYSIN-RELATED"/>
    <property type="match status" value="1"/>
</dbReference>
<evidence type="ECO:0000256" key="1">
    <source>
        <dbReference type="ARBA" id="ARBA00001947"/>
    </source>
</evidence>
<name>A0A8C7EZT7_ONCKI</name>
<dbReference type="PROSITE" id="PS51885">
    <property type="entry name" value="NEPRILYSIN"/>
    <property type="match status" value="1"/>
</dbReference>
<dbReference type="GO" id="GO:0004222">
    <property type="term" value="F:metalloendopeptidase activity"/>
    <property type="evidence" value="ECO:0007669"/>
    <property type="project" value="InterPro"/>
</dbReference>
<dbReference type="AlphaFoldDB" id="A0A8C7EZT7"/>
<organism evidence="10 11">
    <name type="scientific">Oncorhynchus kisutch</name>
    <name type="common">Coho salmon</name>
    <name type="synonym">Salmo kisutch</name>
    <dbReference type="NCBI Taxonomy" id="8019"/>
    <lineage>
        <taxon>Eukaryota</taxon>
        <taxon>Metazoa</taxon>
        <taxon>Chordata</taxon>
        <taxon>Craniata</taxon>
        <taxon>Vertebrata</taxon>
        <taxon>Euteleostomi</taxon>
        <taxon>Actinopterygii</taxon>
        <taxon>Neopterygii</taxon>
        <taxon>Teleostei</taxon>
        <taxon>Protacanthopterygii</taxon>
        <taxon>Salmoniformes</taxon>
        <taxon>Salmonidae</taxon>
        <taxon>Salmoninae</taxon>
        <taxon>Oncorhynchus</taxon>
    </lineage>
</organism>
<dbReference type="Pfam" id="PF01431">
    <property type="entry name" value="Peptidase_M13"/>
    <property type="match status" value="1"/>
</dbReference>
<evidence type="ECO:0000256" key="5">
    <source>
        <dbReference type="ARBA" id="ARBA00022833"/>
    </source>
</evidence>
<dbReference type="GO" id="GO:0016485">
    <property type="term" value="P:protein processing"/>
    <property type="evidence" value="ECO:0007669"/>
    <property type="project" value="TreeGrafter"/>
</dbReference>
<evidence type="ECO:0000313" key="10">
    <source>
        <dbReference type="Ensembl" id="ENSOKIP00005002701.1"/>
    </source>
</evidence>
<dbReference type="PRINTS" id="PR00786">
    <property type="entry name" value="NEPRILYSIN"/>
</dbReference>
<dbReference type="PANTHER" id="PTHR11733:SF141">
    <property type="entry name" value="MEMBRANE METALLO-ENDOPEPTIDASE-LIKE 1"/>
    <property type="match status" value="1"/>
</dbReference>
<dbReference type="SUPFAM" id="SSF55486">
    <property type="entry name" value="Metalloproteases ('zincins'), catalytic domain"/>
    <property type="match status" value="1"/>
</dbReference>
<keyword evidence="7" id="KW-0812">Transmembrane</keyword>
<keyword evidence="7" id="KW-0472">Membrane</keyword>
<comment type="cofactor">
    <cofactor evidence="1">
        <name>Zn(2+)</name>
        <dbReference type="ChEBI" id="CHEBI:29105"/>
    </cofactor>
</comment>
<keyword evidence="7" id="KW-1133">Transmembrane helix</keyword>
<evidence type="ECO:0000259" key="9">
    <source>
        <dbReference type="Pfam" id="PF05649"/>
    </source>
</evidence>